<evidence type="ECO:0008006" key="3">
    <source>
        <dbReference type="Google" id="ProtNLM"/>
    </source>
</evidence>
<dbReference type="Gene3D" id="3.40.630.30">
    <property type="match status" value="1"/>
</dbReference>
<evidence type="ECO:0000313" key="1">
    <source>
        <dbReference type="EMBL" id="AZQ76979.1"/>
    </source>
</evidence>
<keyword evidence="2" id="KW-1185">Reference proteome</keyword>
<dbReference type="EMBL" id="CP034593">
    <property type="protein sequence ID" value="AZQ76979.1"/>
    <property type="molecule type" value="Genomic_DNA"/>
</dbReference>
<dbReference type="SUPFAM" id="SSF55729">
    <property type="entry name" value="Acyl-CoA N-acyltransferases (Nat)"/>
    <property type="match status" value="1"/>
</dbReference>
<accession>A0A3S9PX96</accession>
<dbReference type="KEGG" id="flh:EJ997_06140"/>
<evidence type="ECO:0000313" key="2">
    <source>
        <dbReference type="Proteomes" id="UP000280344"/>
    </source>
</evidence>
<dbReference type="AlphaFoldDB" id="A0A3S9PX96"/>
<dbReference type="RefSeq" id="WP_126703784.1">
    <property type="nucleotide sequence ID" value="NZ_CP034593.1"/>
</dbReference>
<gene>
    <name evidence="1" type="ORF">EJ997_06140</name>
</gene>
<reference evidence="1 2" key="1">
    <citation type="submission" date="2018-12" db="EMBL/GenBank/DDBJ databases">
        <title>Complete genome sequence of Flaviflexus sp. H23T48.</title>
        <authorList>
            <person name="Bae J.-W."/>
            <person name="Lee J.-Y."/>
        </authorList>
    </citation>
    <scope>NUCLEOTIDE SEQUENCE [LARGE SCALE GENOMIC DNA]</scope>
    <source>
        <strain evidence="1 2">H23T48</strain>
    </source>
</reference>
<dbReference type="Proteomes" id="UP000280344">
    <property type="component" value="Chromosome"/>
</dbReference>
<protein>
    <recommendedName>
        <fullName evidence="3">N-acetyltransferase domain-containing protein</fullName>
    </recommendedName>
</protein>
<organism evidence="1 2">
    <name type="scientific">Flaviflexus ciconiae</name>
    <dbReference type="NCBI Taxonomy" id="2496867"/>
    <lineage>
        <taxon>Bacteria</taxon>
        <taxon>Bacillati</taxon>
        <taxon>Actinomycetota</taxon>
        <taxon>Actinomycetes</taxon>
        <taxon>Actinomycetales</taxon>
        <taxon>Actinomycetaceae</taxon>
        <taxon>Flaviflexus</taxon>
    </lineage>
</organism>
<dbReference type="InterPro" id="IPR016181">
    <property type="entry name" value="Acyl_CoA_acyltransferase"/>
</dbReference>
<sequence length="388" mass="43208">MITIAQIALPSSPAPSRAMKEFTRVLEQSALLVEGDTESVSTTEIRTLRYRNQFSWRSICLLAIDTGLGQRMESNYGLPLLAGSADGVARWDKDSDQPVSITPEQPWPGTVIGAAELSIPLKENLDSAYVFLHALPGHEDALAHLWETAQNIFRTEKRSKISSYVDHKFGTDHRAPSSDVSLASTTISDFLISAGFELTQTEICSRLSLPADETVLAPLREAAIAKSGDYRLLSWTGGTPEEYLEDMVEMMTAFEMDMPVAGIVEAEANYSVERLIKSEQMMATLGTTSIITAAQHIPTGHLAGYTQLDFEPGKHSVIQEDTLVLKEHRGNRLGYLIKIDNLERLREQAPERTFIQTWNAGENEWMWGINEQMGFRPHTAVGLWQRKI</sequence>
<name>A0A3S9PX96_9ACTO</name>
<dbReference type="OrthoDB" id="4119890at2"/>
<proteinExistence type="predicted"/>